<evidence type="ECO:0000256" key="5">
    <source>
        <dbReference type="PIRNR" id="PIRNR038471"/>
    </source>
</evidence>
<evidence type="ECO:0000256" key="4">
    <source>
        <dbReference type="ARBA" id="ARBA00032089"/>
    </source>
</evidence>
<feature type="coiled-coil region" evidence="6">
    <location>
        <begin position="69"/>
        <end position="106"/>
    </location>
</feature>
<dbReference type="Gene3D" id="2.40.10.340">
    <property type="entry name" value="Rod shape-determining protein MreC, domain 1"/>
    <property type="match status" value="1"/>
</dbReference>
<dbReference type="OrthoDB" id="9808025at2"/>
<dbReference type="KEGG" id="pabo:BCY86_01345"/>
<evidence type="ECO:0000256" key="6">
    <source>
        <dbReference type="SAM" id="Coils"/>
    </source>
</evidence>
<dbReference type="InterPro" id="IPR055342">
    <property type="entry name" value="MreC_beta-barrel_core"/>
</dbReference>
<keyword evidence="3 5" id="KW-0133">Cell shape</keyword>
<dbReference type="Gene3D" id="2.40.10.350">
    <property type="entry name" value="Rod shape-determining protein MreC, domain 2"/>
    <property type="match status" value="1"/>
</dbReference>
<keyword evidence="9" id="KW-1185">Reference proteome</keyword>
<dbReference type="Proteomes" id="UP000185544">
    <property type="component" value="Chromosome"/>
</dbReference>
<dbReference type="EMBL" id="CP016908">
    <property type="protein sequence ID" value="APR99473.1"/>
    <property type="molecule type" value="Genomic_DNA"/>
</dbReference>
<dbReference type="PIRSF" id="PIRSF038471">
    <property type="entry name" value="MreC"/>
    <property type="match status" value="1"/>
</dbReference>
<keyword evidence="6" id="KW-0175">Coiled coil</keyword>
<dbReference type="PANTHER" id="PTHR34138:SF1">
    <property type="entry name" value="CELL SHAPE-DETERMINING PROTEIN MREC"/>
    <property type="match status" value="1"/>
</dbReference>
<dbReference type="RefSeq" id="WP_075276122.1">
    <property type="nucleotide sequence ID" value="NZ_CP016908.1"/>
</dbReference>
<dbReference type="PANTHER" id="PTHR34138">
    <property type="entry name" value="CELL SHAPE-DETERMINING PROTEIN MREC"/>
    <property type="match status" value="1"/>
</dbReference>
<organism evidence="8 9">
    <name type="scientific">Pajaroellobacter abortibovis</name>
    <dbReference type="NCBI Taxonomy" id="1882918"/>
    <lineage>
        <taxon>Bacteria</taxon>
        <taxon>Pseudomonadati</taxon>
        <taxon>Myxococcota</taxon>
        <taxon>Polyangia</taxon>
        <taxon>Polyangiales</taxon>
        <taxon>Polyangiaceae</taxon>
    </lineage>
</organism>
<proteinExistence type="inferred from homology"/>
<comment type="function">
    <text evidence="5">Involved in formation and maintenance of cell shape.</text>
</comment>
<dbReference type="InterPro" id="IPR042177">
    <property type="entry name" value="Cell/Rod_1"/>
</dbReference>
<dbReference type="STRING" id="1882918.BCY86_01345"/>
<protein>
    <recommendedName>
        <fullName evidence="2 5">Cell shape-determining protein MreC</fullName>
    </recommendedName>
    <alternativeName>
        <fullName evidence="4 5">Cell shape protein MreC</fullName>
    </alternativeName>
</protein>
<dbReference type="Pfam" id="PF04085">
    <property type="entry name" value="MreC"/>
    <property type="match status" value="1"/>
</dbReference>
<evidence type="ECO:0000313" key="9">
    <source>
        <dbReference type="Proteomes" id="UP000185544"/>
    </source>
</evidence>
<sequence>MTSLKRYRDAIIVVLFIAAPFFSLRSNIQRPDSLNSMDRLVLSMVTPVESIYSQILRGTSRLWHHYIALVHVQRENEQLAEENIQLRQEVRRLQQSQVENRELRRLLQLQEAPIGQSVSAQVIGKDFTQFFRVTRLVLDQRSREIRPHMPVIAPDGVVGAVLHVINNTIDVQLAVDAAFGIDAENERTKTRGFIRGTGNLTRYTCKVEMVTSQDEVQAGDLFVTSGKGKWFPRGIPIARVIDVVKREMGREQEVLAVPTVDFSRLDTALILINPSVDETFSDLHPYSSSRP</sequence>
<reference evidence="8 9" key="1">
    <citation type="submission" date="2016-08" db="EMBL/GenBank/DDBJ databases">
        <title>Identification and validation of antigenic proteins from Pajaroellobacter abortibovis using de-novo genome sequence assembly and reverse vaccinology.</title>
        <authorList>
            <person name="Welly B.T."/>
            <person name="Miller M.R."/>
            <person name="Stott J.L."/>
            <person name="Blanchard M.T."/>
            <person name="Islas-Trejo A.D."/>
            <person name="O'Rourke S.M."/>
            <person name="Young A.E."/>
            <person name="Medrano J.F."/>
            <person name="Van Eenennaam A.L."/>
        </authorList>
    </citation>
    <scope>NUCLEOTIDE SEQUENCE [LARGE SCALE GENOMIC DNA]</scope>
    <source>
        <strain evidence="8 9">BTF92-0548A/99-0131</strain>
    </source>
</reference>
<dbReference type="InterPro" id="IPR042175">
    <property type="entry name" value="Cell/Rod_MreC_2"/>
</dbReference>
<evidence type="ECO:0000256" key="1">
    <source>
        <dbReference type="ARBA" id="ARBA00009369"/>
    </source>
</evidence>
<evidence type="ECO:0000259" key="7">
    <source>
        <dbReference type="Pfam" id="PF04085"/>
    </source>
</evidence>
<feature type="domain" description="Rod shape-determining protein MreC beta-barrel core" evidence="7">
    <location>
        <begin position="122"/>
        <end position="271"/>
    </location>
</feature>
<evidence type="ECO:0000313" key="8">
    <source>
        <dbReference type="EMBL" id="APR99473.1"/>
    </source>
</evidence>
<evidence type="ECO:0000256" key="2">
    <source>
        <dbReference type="ARBA" id="ARBA00013855"/>
    </source>
</evidence>
<evidence type="ECO:0000256" key="3">
    <source>
        <dbReference type="ARBA" id="ARBA00022960"/>
    </source>
</evidence>
<comment type="similarity">
    <text evidence="1 5">Belongs to the MreC family.</text>
</comment>
<dbReference type="GO" id="GO:0008360">
    <property type="term" value="P:regulation of cell shape"/>
    <property type="evidence" value="ECO:0007669"/>
    <property type="project" value="UniProtKB-KW"/>
</dbReference>
<accession>A0A1L6MVC4</accession>
<dbReference type="AlphaFoldDB" id="A0A1L6MVC4"/>
<name>A0A1L6MVC4_9BACT</name>
<dbReference type="GO" id="GO:0005886">
    <property type="term" value="C:plasma membrane"/>
    <property type="evidence" value="ECO:0007669"/>
    <property type="project" value="TreeGrafter"/>
</dbReference>
<gene>
    <name evidence="8" type="ORF">BCY86_01345</name>
</gene>
<dbReference type="InterPro" id="IPR007221">
    <property type="entry name" value="MreC"/>
</dbReference>